<dbReference type="Pfam" id="PF13676">
    <property type="entry name" value="TIR_2"/>
    <property type="match status" value="1"/>
</dbReference>
<protein>
    <recommendedName>
        <fullName evidence="1">TIR domain-containing protein</fullName>
    </recommendedName>
</protein>
<proteinExistence type="predicted"/>
<dbReference type="SUPFAM" id="SSF52200">
    <property type="entry name" value="Toll/Interleukin receptor TIR domain"/>
    <property type="match status" value="1"/>
</dbReference>
<organism evidence="2 3">
    <name type="scientific">Xanthomonas cannabis pv. phaseoli</name>
    <dbReference type="NCBI Taxonomy" id="1885902"/>
    <lineage>
        <taxon>Bacteria</taxon>
        <taxon>Pseudomonadati</taxon>
        <taxon>Pseudomonadota</taxon>
        <taxon>Gammaproteobacteria</taxon>
        <taxon>Lysobacterales</taxon>
        <taxon>Lysobacteraceae</taxon>
        <taxon>Xanthomonas</taxon>
    </lineage>
</organism>
<dbReference type="Gene3D" id="3.40.50.10140">
    <property type="entry name" value="Toll/interleukin-1 receptor homology (TIR) domain"/>
    <property type="match status" value="1"/>
</dbReference>
<dbReference type="InterPro" id="IPR000157">
    <property type="entry name" value="TIR_dom"/>
</dbReference>
<evidence type="ECO:0000313" key="3">
    <source>
        <dbReference type="Proteomes" id="UP000029879"/>
    </source>
</evidence>
<accession>A0AB34P717</accession>
<comment type="caution">
    <text evidence="2">The sequence shown here is derived from an EMBL/GenBank/DDBJ whole genome shotgun (WGS) entry which is preliminary data.</text>
</comment>
<gene>
    <name evidence="2" type="ORF">NC00_13420</name>
</gene>
<evidence type="ECO:0000259" key="1">
    <source>
        <dbReference type="PROSITE" id="PS50104"/>
    </source>
</evidence>
<sequence length="337" mass="37793">MILPSVFFSYCHADEELRDQLEKQLAMLKRQGIIETWHDRRIIAGQEIDTTIDEHINSDDIILLLVSPDFIASDYCYDKEMTRALERHDLGEAVVIPVILRACDWLEGPFGKLMATPKDGKPVKKWADIDEAFLDVAQAVRAAAKQRAAKQLKPLAPEKPLSPASPVMAGPSIIESTAQARPGPRSSNLRLAKTFTQRDKDQFKAETFEYVAKHFENSLNELEERNPGYEGSFRRIDANRFFATIYQDGNDVARATIYLGGMLGGINYSQGETLDSNSYNESLSVDCDDQSLFLTSMGMSSYGSNRGQKLTQEGAAELLWEQLISPLQSPSNYLSRR</sequence>
<name>A0AB34P717_9XANT</name>
<dbReference type="RefSeq" id="WP_047695804.1">
    <property type="nucleotide sequence ID" value="NZ_KN265500.1"/>
</dbReference>
<feature type="domain" description="TIR" evidence="1">
    <location>
        <begin position="2"/>
        <end position="144"/>
    </location>
</feature>
<dbReference type="AlphaFoldDB" id="A0AB34P717"/>
<evidence type="ECO:0000313" key="2">
    <source>
        <dbReference type="EMBL" id="KGK57289.1"/>
    </source>
</evidence>
<reference evidence="2 3" key="1">
    <citation type="submission" date="2014-10" db="EMBL/GenBank/DDBJ databases">
        <title>Genome sequence of a Xanthomonas strain that is pathogenic on beans.</title>
        <authorList>
            <person name="Aritua V."/>
            <person name="Sapp M."/>
            <person name="Harrison J."/>
            <person name="Smith J."/>
            <person name="Studholme D."/>
        </authorList>
    </citation>
    <scope>NUCLEOTIDE SEQUENCE [LARGE SCALE GENOMIC DNA]</scope>
    <source>
        <strain evidence="2 3">Nyagatare</strain>
    </source>
</reference>
<dbReference type="SMART" id="SM00255">
    <property type="entry name" value="TIR"/>
    <property type="match status" value="1"/>
</dbReference>
<dbReference type="InterPro" id="IPR035897">
    <property type="entry name" value="Toll_tir_struct_dom_sf"/>
</dbReference>
<dbReference type="GO" id="GO:0007165">
    <property type="term" value="P:signal transduction"/>
    <property type="evidence" value="ECO:0007669"/>
    <property type="project" value="InterPro"/>
</dbReference>
<dbReference type="PROSITE" id="PS50104">
    <property type="entry name" value="TIR"/>
    <property type="match status" value="1"/>
</dbReference>
<dbReference type="Proteomes" id="UP000029879">
    <property type="component" value="Unassembled WGS sequence"/>
</dbReference>
<dbReference type="EMBL" id="JRQI01000049">
    <property type="protein sequence ID" value="KGK57289.1"/>
    <property type="molecule type" value="Genomic_DNA"/>
</dbReference>